<dbReference type="PROSITE" id="PS50144">
    <property type="entry name" value="MATH"/>
    <property type="match status" value="3"/>
</dbReference>
<feature type="domain" description="MATH" evidence="2">
    <location>
        <begin position="1"/>
        <end position="121"/>
    </location>
</feature>
<evidence type="ECO:0000313" key="4">
    <source>
        <dbReference type="Proteomes" id="UP000006727"/>
    </source>
</evidence>
<dbReference type="InterPro" id="IPR008974">
    <property type="entry name" value="TRAF-like"/>
</dbReference>
<evidence type="ECO:0000259" key="2">
    <source>
        <dbReference type="PROSITE" id="PS50144"/>
    </source>
</evidence>
<proteinExistence type="predicted"/>
<reference evidence="3" key="3">
    <citation type="submission" date="2020-12" db="UniProtKB">
        <authorList>
            <consortium name="EnsemblPlants"/>
        </authorList>
    </citation>
    <scope>IDENTIFICATION</scope>
</reference>
<dbReference type="EnsemblPlants" id="Pp3c2_25380V3.5">
    <property type="protein sequence ID" value="Pp3c2_25380V3.5"/>
    <property type="gene ID" value="Pp3c2_25380"/>
</dbReference>
<keyword evidence="1" id="KW-0175">Coiled coil</keyword>
<dbReference type="GO" id="GO:0006281">
    <property type="term" value="P:DNA repair"/>
    <property type="evidence" value="ECO:0007669"/>
    <property type="project" value="InterPro"/>
</dbReference>
<dbReference type="PANTHER" id="PTHR47242">
    <property type="entry name" value="TRAF-LIKE FAMILY PROTEIN"/>
    <property type="match status" value="1"/>
</dbReference>
<reference evidence="3 4" key="2">
    <citation type="journal article" date="2018" name="Plant J.">
        <title>The Physcomitrella patens chromosome-scale assembly reveals moss genome structure and evolution.</title>
        <authorList>
            <person name="Lang D."/>
            <person name="Ullrich K.K."/>
            <person name="Murat F."/>
            <person name="Fuchs J."/>
            <person name="Jenkins J."/>
            <person name="Haas F.B."/>
            <person name="Piednoel M."/>
            <person name="Gundlach H."/>
            <person name="Van Bel M."/>
            <person name="Meyberg R."/>
            <person name="Vives C."/>
            <person name="Morata J."/>
            <person name="Symeonidi A."/>
            <person name="Hiss M."/>
            <person name="Muchero W."/>
            <person name="Kamisugi Y."/>
            <person name="Saleh O."/>
            <person name="Blanc G."/>
            <person name="Decker E.L."/>
            <person name="van Gessel N."/>
            <person name="Grimwood J."/>
            <person name="Hayes R.D."/>
            <person name="Graham S.W."/>
            <person name="Gunter L.E."/>
            <person name="McDaniel S.F."/>
            <person name="Hoernstein S.N.W."/>
            <person name="Larsson A."/>
            <person name="Li F.W."/>
            <person name="Perroud P.F."/>
            <person name="Phillips J."/>
            <person name="Ranjan P."/>
            <person name="Rokshar D.S."/>
            <person name="Rothfels C.J."/>
            <person name="Schneider L."/>
            <person name="Shu S."/>
            <person name="Stevenson D.W."/>
            <person name="Thummler F."/>
            <person name="Tillich M."/>
            <person name="Villarreal Aguilar J.C."/>
            <person name="Widiez T."/>
            <person name="Wong G.K."/>
            <person name="Wymore A."/>
            <person name="Zhang Y."/>
            <person name="Zimmer A.D."/>
            <person name="Quatrano R.S."/>
            <person name="Mayer K.F.X."/>
            <person name="Goodstein D."/>
            <person name="Casacuberta J.M."/>
            <person name="Vandepoele K."/>
            <person name="Reski R."/>
            <person name="Cuming A.C."/>
            <person name="Tuskan G.A."/>
            <person name="Maumus F."/>
            <person name="Salse J."/>
            <person name="Schmutz J."/>
            <person name="Rensing S.A."/>
        </authorList>
    </citation>
    <scope>NUCLEOTIDE SEQUENCE [LARGE SCALE GENOMIC DNA]</scope>
    <source>
        <strain evidence="3 4">cv. Gransden 2004</strain>
    </source>
</reference>
<name>A0A7I4FKH6_PHYPA</name>
<sequence>MIKTQKIMSPVFPAGDCSLRLSVYQSSVSGVDYLSMCLESKDTEKSSVPERSCWCLFRMSVLNQRAGMNHMHRDSYGRFAADNKSGDNTSLGWNDYMKMADFVAPEMGYLVEDTAVFSASFHVIKESSTFSKNIGPLSARANAKKSDGYQGKFMWRIENFTRLKDLLKKRKITGLCIKSRRFQVGNRDCRLIVYPRGQSQPPCHLSMFLEVTDPRNTCADWSCFVSHRLSVVNQRTDERSVTKESQNRYSKAAKDWGWREFVTLTSLFDQDSGFLVQDMVVFSAEVLILKETSTMQELSEYEGEAAASGGGSDTGRIVNRGTFTWRVENFLAFKEIMETRKIFSKFFQAGGCELRIGVYESFDTLCIYLESDQSIGSDPDRNFWVRYRMAVVNVKHGDRTVWKESSICTKTWNNSVLQFMKVSDMVEADAGFLVRDTVVFVCEILDCCPWFEFSDLDVLISDDEQDALSTDPEELLDSDDSEGVSGDEEDIFRSLLARAGFHLSYGDNPPLLLDPSQLQITLREKLLMDAGAVAAFLAGLRVYLDDPAKVKRLLLPTKVSTTSAGGGGGKNAAGRGEASSPSLMNLLMGVKVLQQAIVDLLLDIMVECCQPSEVKKCNDVPVENKRGGFYEGNNPKWPEQSDELLGLIVNSLRALEGAVPQGVPEPRRRPQSAQKIALVLEKAPKHLQPDLIALVPKLVDLSEHSLVAYSLLERLQRPDAEPALRLPMLGALSQLEVSSDIWEQVLQQALDILPELVDEPLAAVMSFVFKAATESQQLLRAVAAVRRRFKKLGPAVSPRVLDVVRSTVSSNADVAEALLRDIDNDSDRSETDITTAGINIVFGDNRDGDGAAQLQAAAEKVAASCWRVADVDFLVEMLTMPTLRIEAQRVFERAIARGAFGEQSVVMVLERRRSQRLILGTRMGASAGNAAASHVQDPLMPGTPGGGIDYLHPVEEDVDFPAVLQLAEALALSRDLRVREFVSTMYAVMFKVYGDEGYHERMLRGLVERATSSTSGPHEVELGMAILTFLVREEEGTARPVLSMMCKVAEAANGERNVLWQQLRAREDDIVRLRNERQAELARVSREKAVLSQRLVDADIAQGRLKAEMRAEIDRVGREKKDMAERIREVENQLEWVRSEREEEIGKLLNEKKGLQDRLRDTEAQLAQLKSRKRDELKRVMKEKNALAERLKTAESARKRFDEDIKRYATESVTREEIRQSLEDEVRRLTQTVGQTEGGLREKEEQVMRCEAYIDGMESKLHACQNYIQTLEASLQEEMSRHAPLYGAGLEALSLSELETLARIHDEGLRAVRLLQQQRGAGGAEHMANMESMANHSPLPPPLGMYATPPPIAVGMPSIMANGMSVHGNGHINGTVGPWYPPT</sequence>
<dbReference type="Pfam" id="PF22486">
    <property type="entry name" value="MATH_2"/>
    <property type="match status" value="3"/>
</dbReference>
<reference evidence="3 4" key="1">
    <citation type="journal article" date="2008" name="Science">
        <title>The Physcomitrella genome reveals evolutionary insights into the conquest of land by plants.</title>
        <authorList>
            <person name="Rensing S."/>
            <person name="Lang D."/>
            <person name="Zimmer A."/>
            <person name="Terry A."/>
            <person name="Salamov A."/>
            <person name="Shapiro H."/>
            <person name="Nishiyama T."/>
            <person name="Perroud P.-F."/>
            <person name="Lindquist E."/>
            <person name="Kamisugi Y."/>
            <person name="Tanahashi T."/>
            <person name="Sakakibara K."/>
            <person name="Fujita T."/>
            <person name="Oishi K."/>
            <person name="Shin-I T."/>
            <person name="Kuroki Y."/>
            <person name="Toyoda A."/>
            <person name="Suzuki Y."/>
            <person name="Hashimoto A."/>
            <person name="Yamaguchi K."/>
            <person name="Sugano A."/>
            <person name="Kohara Y."/>
            <person name="Fujiyama A."/>
            <person name="Anterola A."/>
            <person name="Aoki S."/>
            <person name="Ashton N."/>
            <person name="Barbazuk W.B."/>
            <person name="Barker E."/>
            <person name="Bennetzen J."/>
            <person name="Bezanilla M."/>
            <person name="Blankenship R."/>
            <person name="Cho S.H."/>
            <person name="Dutcher S."/>
            <person name="Estelle M."/>
            <person name="Fawcett J.A."/>
            <person name="Gundlach H."/>
            <person name="Hanada K."/>
            <person name="Heyl A."/>
            <person name="Hicks K.A."/>
            <person name="Hugh J."/>
            <person name="Lohr M."/>
            <person name="Mayer K."/>
            <person name="Melkozernov A."/>
            <person name="Murata T."/>
            <person name="Nelson D."/>
            <person name="Pils B."/>
            <person name="Prigge M."/>
            <person name="Reiss B."/>
            <person name="Renner T."/>
            <person name="Rombauts S."/>
            <person name="Rushton P."/>
            <person name="Sanderfoot A."/>
            <person name="Schween G."/>
            <person name="Shiu S.-H."/>
            <person name="Stueber K."/>
            <person name="Theodoulou F.L."/>
            <person name="Tu H."/>
            <person name="Van de Peer Y."/>
            <person name="Verrier P.J."/>
            <person name="Waters E."/>
            <person name="Wood A."/>
            <person name="Yang L."/>
            <person name="Cove D."/>
            <person name="Cuming A."/>
            <person name="Hasebe M."/>
            <person name="Lucas S."/>
            <person name="Mishler D.B."/>
            <person name="Reski R."/>
            <person name="Grigoriev I."/>
            <person name="Quatrano R.S."/>
            <person name="Boore J.L."/>
        </authorList>
    </citation>
    <scope>NUCLEOTIDE SEQUENCE [LARGE SCALE GENOMIC DNA]</scope>
    <source>
        <strain evidence="3 4">cv. Gransden 2004</strain>
    </source>
</reference>
<dbReference type="InterPro" id="IPR002083">
    <property type="entry name" value="MATH/TRAF_dom"/>
</dbReference>
<dbReference type="Pfam" id="PF14631">
    <property type="entry name" value="FancD2"/>
    <property type="match status" value="1"/>
</dbReference>
<dbReference type="EMBL" id="ABEU02000002">
    <property type="status" value="NOT_ANNOTATED_CDS"/>
    <property type="molecule type" value="Genomic_DNA"/>
</dbReference>
<feature type="coiled-coil region" evidence="1">
    <location>
        <begin position="1106"/>
        <end position="1211"/>
    </location>
</feature>
<evidence type="ECO:0000313" key="3">
    <source>
        <dbReference type="EnsemblPlants" id="Pp3c2_25380V3.5"/>
    </source>
</evidence>
<keyword evidence="4" id="KW-1185">Reference proteome</keyword>
<dbReference type="PANTHER" id="PTHR47242:SF1">
    <property type="entry name" value="TRAF-LIKE FAMILY PROTEIN"/>
    <property type="match status" value="1"/>
</dbReference>
<accession>A0A7I4FKH6</accession>
<evidence type="ECO:0000256" key="1">
    <source>
        <dbReference type="SAM" id="Coils"/>
    </source>
</evidence>
<organism evidence="3 4">
    <name type="scientific">Physcomitrium patens</name>
    <name type="common">Spreading-leaved earth moss</name>
    <name type="synonym">Physcomitrella patens</name>
    <dbReference type="NCBI Taxonomy" id="3218"/>
    <lineage>
        <taxon>Eukaryota</taxon>
        <taxon>Viridiplantae</taxon>
        <taxon>Streptophyta</taxon>
        <taxon>Embryophyta</taxon>
        <taxon>Bryophyta</taxon>
        <taxon>Bryophytina</taxon>
        <taxon>Bryopsida</taxon>
        <taxon>Funariidae</taxon>
        <taxon>Funariales</taxon>
        <taxon>Funariaceae</taxon>
        <taxon>Physcomitrium</taxon>
    </lineage>
</organism>
<dbReference type="Gene3D" id="2.60.210.10">
    <property type="entry name" value="Apoptosis, Tumor Necrosis Factor Receptor Associated Protein 2, Chain A"/>
    <property type="match status" value="3"/>
</dbReference>
<dbReference type="Proteomes" id="UP000006727">
    <property type="component" value="Chromosome 2"/>
</dbReference>
<dbReference type="InterPro" id="IPR029448">
    <property type="entry name" value="FANCD2"/>
</dbReference>
<feature type="domain" description="MATH" evidence="2">
    <location>
        <begin position="150"/>
        <end position="286"/>
    </location>
</feature>
<dbReference type="CDD" id="cd00121">
    <property type="entry name" value="MATH"/>
    <property type="match status" value="2"/>
</dbReference>
<dbReference type="SUPFAM" id="SSF49599">
    <property type="entry name" value="TRAF domain-like"/>
    <property type="match status" value="3"/>
</dbReference>
<feature type="domain" description="MATH" evidence="2">
    <location>
        <begin position="320"/>
        <end position="444"/>
    </location>
</feature>
<dbReference type="Gramene" id="Pp3c2_25380V3.5">
    <property type="protein sequence ID" value="Pp3c2_25380V3.5"/>
    <property type="gene ID" value="Pp3c2_25380"/>
</dbReference>
<protein>
    <recommendedName>
        <fullName evidence="2">MATH domain-containing protein</fullName>
    </recommendedName>
</protein>
<dbReference type="SMART" id="SM00061">
    <property type="entry name" value="MATH"/>
    <property type="match status" value="2"/>
</dbReference>